<dbReference type="AlphaFoldDB" id="A0A379DZT2"/>
<proteinExistence type="predicted"/>
<evidence type="ECO:0000256" key="1">
    <source>
        <dbReference type="SAM" id="MobiDB-lite"/>
    </source>
</evidence>
<feature type="region of interest" description="Disordered" evidence="1">
    <location>
        <begin position="1"/>
        <end position="21"/>
    </location>
</feature>
<name>A0A379DZT2_9BACT</name>
<protein>
    <submittedName>
        <fullName evidence="2">Uncharacterized protein</fullName>
    </submittedName>
</protein>
<evidence type="ECO:0000313" key="3">
    <source>
        <dbReference type="Proteomes" id="UP000254072"/>
    </source>
</evidence>
<dbReference type="Proteomes" id="UP000254072">
    <property type="component" value="Unassembled WGS sequence"/>
</dbReference>
<accession>A0A379DZT2</accession>
<organism evidence="2 3">
    <name type="scientific">Prevotella disiens</name>
    <dbReference type="NCBI Taxonomy" id="28130"/>
    <lineage>
        <taxon>Bacteria</taxon>
        <taxon>Pseudomonadati</taxon>
        <taxon>Bacteroidota</taxon>
        <taxon>Bacteroidia</taxon>
        <taxon>Bacteroidales</taxon>
        <taxon>Prevotellaceae</taxon>
        <taxon>Prevotella</taxon>
    </lineage>
</organism>
<reference evidence="2 3" key="1">
    <citation type="submission" date="2018-06" db="EMBL/GenBank/DDBJ databases">
        <authorList>
            <consortium name="Pathogen Informatics"/>
            <person name="Doyle S."/>
        </authorList>
    </citation>
    <scope>NUCLEOTIDE SEQUENCE [LARGE SCALE GENOMIC DNA]</scope>
    <source>
        <strain evidence="2 3">NCTC11157</strain>
    </source>
</reference>
<dbReference type="EMBL" id="UGTL01000001">
    <property type="protein sequence ID" value="SUB85905.1"/>
    <property type="molecule type" value="Genomic_DNA"/>
</dbReference>
<evidence type="ECO:0000313" key="2">
    <source>
        <dbReference type="EMBL" id="SUB85905.1"/>
    </source>
</evidence>
<gene>
    <name evidence="2" type="ORF">NCTC11157_01645</name>
</gene>
<sequence>MRNVINHAPTKGKVHPKKEKQYAHIKNDNKRCSILPNISP</sequence>